<gene>
    <name evidence="2" type="ORF">CDAR_265261</name>
</gene>
<proteinExistence type="predicted"/>
<feature type="region of interest" description="Disordered" evidence="1">
    <location>
        <begin position="1"/>
        <end position="47"/>
    </location>
</feature>
<keyword evidence="3" id="KW-1185">Reference proteome</keyword>
<feature type="compositionally biased region" description="Polar residues" evidence="1">
    <location>
        <begin position="1"/>
        <end position="10"/>
    </location>
</feature>
<accession>A0AAV4W400</accession>
<dbReference type="EMBL" id="BPLQ01014064">
    <property type="protein sequence ID" value="GIY76963.1"/>
    <property type="molecule type" value="Genomic_DNA"/>
</dbReference>
<comment type="caution">
    <text evidence="2">The sequence shown here is derived from an EMBL/GenBank/DDBJ whole genome shotgun (WGS) entry which is preliminary data.</text>
</comment>
<evidence type="ECO:0000313" key="2">
    <source>
        <dbReference type="EMBL" id="GIY76963.1"/>
    </source>
</evidence>
<evidence type="ECO:0000313" key="3">
    <source>
        <dbReference type="Proteomes" id="UP001054837"/>
    </source>
</evidence>
<sequence length="109" mass="12396">MGINQENSVQKKLGKPQSRPREDKSGEPISDQQNLSPDQEKINHENFSQDIRLSIQDIISLSSLKAVNFRSSDSSSSFQFIKSKATSSKECWFQKFNEAFQVVKKTKAK</sequence>
<name>A0AAV4W400_9ARAC</name>
<organism evidence="2 3">
    <name type="scientific">Caerostris darwini</name>
    <dbReference type="NCBI Taxonomy" id="1538125"/>
    <lineage>
        <taxon>Eukaryota</taxon>
        <taxon>Metazoa</taxon>
        <taxon>Ecdysozoa</taxon>
        <taxon>Arthropoda</taxon>
        <taxon>Chelicerata</taxon>
        <taxon>Arachnida</taxon>
        <taxon>Araneae</taxon>
        <taxon>Araneomorphae</taxon>
        <taxon>Entelegynae</taxon>
        <taxon>Araneoidea</taxon>
        <taxon>Araneidae</taxon>
        <taxon>Caerostris</taxon>
    </lineage>
</organism>
<dbReference type="Proteomes" id="UP001054837">
    <property type="component" value="Unassembled WGS sequence"/>
</dbReference>
<evidence type="ECO:0000256" key="1">
    <source>
        <dbReference type="SAM" id="MobiDB-lite"/>
    </source>
</evidence>
<reference evidence="2 3" key="1">
    <citation type="submission" date="2021-06" db="EMBL/GenBank/DDBJ databases">
        <title>Caerostris darwini draft genome.</title>
        <authorList>
            <person name="Kono N."/>
            <person name="Arakawa K."/>
        </authorList>
    </citation>
    <scope>NUCLEOTIDE SEQUENCE [LARGE SCALE GENOMIC DNA]</scope>
</reference>
<dbReference type="AlphaFoldDB" id="A0AAV4W400"/>
<protein>
    <submittedName>
        <fullName evidence="2">Uncharacterized protein</fullName>
    </submittedName>
</protein>